<evidence type="ECO:0000256" key="4">
    <source>
        <dbReference type="RuleBase" id="RU361192"/>
    </source>
</evidence>
<dbReference type="InterPro" id="IPR011683">
    <property type="entry name" value="Glyco_hydro_53"/>
</dbReference>
<proteinExistence type="inferred from homology"/>
<comment type="similarity">
    <text evidence="1 4">Belongs to the glycosyl hydrolase 53 family.</text>
</comment>
<comment type="caution">
    <text evidence="6">The sequence shown here is derived from an EMBL/GenBank/DDBJ whole genome shotgun (WGS) entry which is preliminary data.</text>
</comment>
<evidence type="ECO:0000313" key="7">
    <source>
        <dbReference type="Proteomes" id="UP001501474"/>
    </source>
</evidence>
<dbReference type="EC" id="3.2.1.89" evidence="4"/>
<gene>
    <name evidence="6" type="ORF">GCM10010104_54300</name>
</gene>
<dbReference type="RefSeq" id="WP_308287405.1">
    <property type="nucleotide sequence ID" value="NZ_BAAART010000139.1"/>
</dbReference>
<keyword evidence="3 4" id="KW-0326">Glycosidase</keyword>
<name>A0ABN3E855_9ACTN</name>
<protein>
    <recommendedName>
        <fullName evidence="4">Arabinogalactan endo-beta-1,4-galactanase</fullName>
        <ecNumber evidence="4">3.2.1.89</ecNumber>
    </recommendedName>
</protein>
<dbReference type="Proteomes" id="UP001501474">
    <property type="component" value="Unassembled WGS sequence"/>
</dbReference>
<reference evidence="6 7" key="1">
    <citation type="journal article" date="2019" name="Int. J. Syst. Evol. Microbiol.">
        <title>The Global Catalogue of Microorganisms (GCM) 10K type strain sequencing project: providing services to taxonomists for standard genome sequencing and annotation.</title>
        <authorList>
            <consortium name="The Broad Institute Genomics Platform"/>
            <consortium name="The Broad Institute Genome Sequencing Center for Infectious Disease"/>
            <person name="Wu L."/>
            <person name="Ma J."/>
        </authorList>
    </citation>
    <scope>NUCLEOTIDE SEQUENCE [LARGE SCALE GENOMIC DNA]</scope>
    <source>
        <strain evidence="6 7">JCM 3053</strain>
    </source>
</reference>
<evidence type="ECO:0000313" key="6">
    <source>
        <dbReference type="EMBL" id="GAA2250724.1"/>
    </source>
</evidence>
<dbReference type="Gene3D" id="3.20.20.80">
    <property type="entry name" value="Glycosidases"/>
    <property type="match status" value="1"/>
</dbReference>
<accession>A0ABN3E855</accession>
<feature type="region of interest" description="Disordered" evidence="5">
    <location>
        <begin position="41"/>
        <end position="71"/>
    </location>
</feature>
<dbReference type="SUPFAM" id="SSF51445">
    <property type="entry name" value="(Trans)glycosidases"/>
    <property type="match status" value="1"/>
</dbReference>
<keyword evidence="2 4" id="KW-0378">Hydrolase</keyword>
<comment type="catalytic activity">
    <reaction evidence="4">
        <text>The enzyme specifically hydrolyzes (1-&gt;4)-beta-D-galactosidic linkages in type I arabinogalactans.</text>
        <dbReference type="EC" id="3.2.1.89"/>
    </reaction>
</comment>
<evidence type="ECO:0000256" key="3">
    <source>
        <dbReference type="ARBA" id="ARBA00023295"/>
    </source>
</evidence>
<evidence type="ECO:0000256" key="2">
    <source>
        <dbReference type="ARBA" id="ARBA00022801"/>
    </source>
</evidence>
<dbReference type="EMBL" id="BAAART010000139">
    <property type="protein sequence ID" value="GAA2250724.1"/>
    <property type="molecule type" value="Genomic_DNA"/>
</dbReference>
<keyword evidence="7" id="KW-1185">Reference proteome</keyword>
<dbReference type="InterPro" id="IPR017853">
    <property type="entry name" value="GH"/>
</dbReference>
<evidence type="ECO:0000256" key="1">
    <source>
        <dbReference type="ARBA" id="ARBA00010687"/>
    </source>
</evidence>
<sequence>MTAHGSSPARLRRLPPESPDLGVFSWEAIWTAVGGNGCDPTDAASGNARENQALFGHDGRPQSSMPWFRHR</sequence>
<dbReference type="Pfam" id="PF07745">
    <property type="entry name" value="Glyco_hydro_53"/>
    <property type="match status" value="1"/>
</dbReference>
<evidence type="ECO:0000256" key="5">
    <source>
        <dbReference type="SAM" id="MobiDB-lite"/>
    </source>
</evidence>
<organism evidence="6 7">
    <name type="scientific">Streptomyces indiaensis</name>
    <dbReference type="NCBI Taxonomy" id="284033"/>
    <lineage>
        <taxon>Bacteria</taxon>
        <taxon>Bacillati</taxon>
        <taxon>Actinomycetota</taxon>
        <taxon>Actinomycetes</taxon>
        <taxon>Kitasatosporales</taxon>
        <taxon>Streptomycetaceae</taxon>
        <taxon>Streptomyces</taxon>
    </lineage>
</organism>